<reference evidence="4 5" key="1">
    <citation type="submission" date="2016-10" db="EMBL/GenBank/DDBJ databases">
        <authorList>
            <person name="de Groot N.N."/>
        </authorList>
    </citation>
    <scope>NUCLEOTIDE SEQUENCE [LARGE SCALE GENOMIC DNA]</scope>
    <source>
        <strain evidence="4 5">A52C2</strain>
    </source>
</reference>
<dbReference type="STRING" id="1855383.SAMN05216548_10449"/>
<keyword evidence="5" id="KW-1185">Reference proteome</keyword>
<protein>
    <submittedName>
        <fullName evidence="4">Glycosyl transferases group 1</fullName>
    </submittedName>
</protein>
<evidence type="ECO:0000256" key="2">
    <source>
        <dbReference type="ARBA" id="ARBA00022679"/>
    </source>
</evidence>
<organism evidence="4 5">
    <name type="scientific">Faunimonas pinastri</name>
    <dbReference type="NCBI Taxonomy" id="1855383"/>
    <lineage>
        <taxon>Bacteria</taxon>
        <taxon>Pseudomonadati</taxon>
        <taxon>Pseudomonadota</taxon>
        <taxon>Alphaproteobacteria</taxon>
        <taxon>Hyphomicrobiales</taxon>
        <taxon>Afifellaceae</taxon>
        <taxon>Faunimonas</taxon>
    </lineage>
</organism>
<keyword evidence="2 4" id="KW-0808">Transferase</keyword>
<dbReference type="AlphaFoldDB" id="A0A1H9F9X9"/>
<dbReference type="Pfam" id="PF00534">
    <property type="entry name" value="Glycos_transf_1"/>
    <property type="match status" value="1"/>
</dbReference>
<dbReference type="SUPFAM" id="SSF53756">
    <property type="entry name" value="UDP-Glycosyltransferase/glycogen phosphorylase"/>
    <property type="match status" value="1"/>
</dbReference>
<evidence type="ECO:0000313" key="4">
    <source>
        <dbReference type="EMBL" id="SEQ34742.1"/>
    </source>
</evidence>
<dbReference type="EMBL" id="FOFG01000004">
    <property type="protein sequence ID" value="SEQ34742.1"/>
    <property type="molecule type" value="Genomic_DNA"/>
</dbReference>
<dbReference type="CDD" id="cd03801">
    <property type="entry name" value="GT4_PimA-like"/>
    <property type="match status" value="1"/>
</dbReference>
<gene>
    <name evidence="4" type="ORF">SAMN05216548_10449</name>
</gene>
<proteinExistence type="predicted"/>
<dbReference type="Proteomes" id="UP000199647">
    <property type="component" value="Unassembled WGS sequence"/>
</dbReference>
<evidence type="ECO:0000259" key="3">
    <source>
        <dbReference type="Pfam" id="PF00534"/>
    </source>
</evidence>
<accession>A0A1H9F9X9</accession>
<sequence length="598" mass="65537">MGRPFLLRQGLFEPALATKHPRHAIALFLTGRSAALTGYGQFMSKFAIYYEPEAYSLKGKLMGRQSAGAAFMRAVAKAAPERVWAYARARAGAEQMARELAESGAPKTGVAWVPFMDPKRLAEPGLLYRPDPRIFVDAWMRLSHANPRAYSLCGVTHTTASQSVMEALAGLVTAPLEEWDAIVCTSRAVRDSVRSLLENNAEYLRERTGATRFTLPQLPVIPLGVHCDTLALDEGRRAAARATFGIGEDETVVIFVGRLSFHGKAHPVPMYLGLEACAKDSKVTLIQAGWFGNDQTEKAFKDDAETLCPSVRTIYVDGRDQEQLRDVWASADIFTSLSDNVQETFGLTPIEAMASGLPVVVSDWDGYKDTVRDGIDGFRVPTTTLPPGSGTVLADRFDIGIDNYDIYCGVTSQLVAVDVAAVTEAYRKLITDPALRRRMGEAARQRARATFDWTVVFRRYQELWDDLGERRRSDASLHPPLTRRRRPDRPDPFTMFASYPTRAIGAKTGFRRIPGTSVDAAIARRDLGSTKFAAVVLPPPETITLILEALTETEWTTLETLAARTGRTVAALLGPVAWLSKVGALQFDFGSASAPAAS</sequence>
<evidence type="ECO:0000313" key="5">
    <source>
        <dbReference type="Proteomes" id="UP000199647"/>
    </source>
</evidence>
<name>A0A1H9F9X9_9HYPH</name>
<evidence type="ECO:0000256" key="1">
    <source>
        <dbReference type="ARBA" id="ARBA00022676"/>
    </source>
</evidence>
<keyword evidence="1" id="KW-0328">Glycosyltransferase</keyword>
<dbReference type="Gene3D" id="3.40.50.2000">
    <property type="entry name" value="Glycogen Phosphorylase B"/>
    <property type="match status" value="1"/>
</dbReference>
<dbReference type="PANTHER" id="PTHR12526">
    <property type="entry name" value="GLYCOSYLTRANSFERASE"/>
    <property type="match status" value="1"/>
</dbReference>
<dbReference type="PANTHER" id="PTHR12526:SF510">
    <property type="entry name" value="D-INOSITOL 3-PHOSPHATE GLYCOSYLTRANSFERASE"/>
    <property type="match status" value="1"/>
</dbReference>
<dbReference type="GO" id="GO:0016757">
    <property type="term" value="F:glycosyltransferase activity"/>
    <property type="evidence" value="ECO:0007669"/>
    <property type="project" value="UniProtKB-KW"/>
</dbReference>
<dbReference type="InterPro" id="IPR001296">
    <property type="entry name" value="Glyco_trans_1"/>
</dbReference>
<feature type="domain" description="Glycosyl transferase family 1" evidence="3">
    <location>
        <begin position="240"/>
        <end position="382"/>
    </location>
</feature>